<dbReference type="InterPro" id="IPR016098">
    <property type="entry name" value="CAP/MinC_C"/>
</dbReference>
<dbReference type="Gene3D" id="2.160.20.70">
    <property type="match status" value="1"/>
</dbReference>
<reference evidence="3 4" key="1">
    <citation type="submission" date="2018-03" db="EMBL/GenBank/DDBJ databases">
        <title>Candida pseudohaemulonii genome assembly and annotation.</title>
        <authorList>
            <person name="Munoz J.F."/>
            <person name="Gade L.G."/>
            <person name="Chow N.A."/>
            <person name="Litvintseva A.P."/>
            <person name="Loparev V.N."/>
            <person name="Cuomo C.A."/>
        </authorList>
    </citation>
    <scope>NUCLEOTIDE SEQUENCE [LARGE SCALE GENOMIC DNA]</scope>
    <source>
        <strain evidence="3 4">B12108</strain>
    </source>
</reference>
<accession>A0A2P7YGQ5</accession>
<name>A0A2P7YGQ5_9ASCO</name>
<sequence>MDLVQQINNCEDNAELDELKKQVSILNQATYGELPSFERKKLYNSIQEANKAIEAADNRINVDYFRFEGEPQPPLILKQQEVKKSSNLNVVLKQVSQIRNQTLDLDELLGAGHANINTIESSTISNDKVWPGSVRLENVRDSTIILNTTGPLMARDMTLSVLKVKSHQLRLHNITNCEVYVEKGPVVMEGCLGIKIGVLKEGKLCGDKEIEVFDFSWPGGAKNPNFEYIRGV</sequence>
<dbReference type="AlphaFoldDB" id="A0A2P7YGQ5"/>
<dbReference type="Proteomes" id="UP000241107">
    <property type="component" value="Unassembled WGS sequence"/>
</dbReference>
<dbReference type="InterPro" id="IPR017901">
    <property type="entry name" value="C-CAP_CF_C-like"/>
</dbReference>
<gene>
    <name evidence="3" type="ORF">C7M61_004812</name>
</gene>
<protein>
    <recommendedName>
        <fullName evidence="2">C-CAP/cofactor C-like domain-containing protein</fullName>
    </recommendedName>
</protein>
<feature type="domain" description="C-CAP/cofactor C-like" evidence="2">
    <location>
        <begin position="102"/>
        <end position="217"/>
    </location>
</feature>
<proteinExistence type="inferred from homology"/>
<dbReference type="EMBL" id="PYFQ01000018">
    <property type="protein sequence ID" value="PSK35148.1"/>
    <property type="molecule type" value="Genomic_DNA"/>
</dbReference>
<dbReference type="InterPro" id="IPR012945">
    <property type="entry name" value="Tubulin-bd_cofactor_C_dom"/>
</dbReference>
<evidence type="ECO:0000313" key="4">
    <source>
        <dbReference type="Proteomes" id="UP000241107"/>
    </source>
</evidence>
<evidence type="ECO:0000259" key="2">
    <source>
        <dbReference type="PROSITE" id="PS51329"/>
    </source>
</evidence>
<comment type="similarity">
    <text evidence="1">Belongs to the TBCC family.</text>
</comment>
<dbReference type="GeneID" id="36568199"/>
<dbReference type="RefSeq" id="XP_024711684.1">
    <property type="nucleotide sequence ID" value="XM_024860127.1"/>
</dbReference>
<dbReference type="OrthoDB" id="194775at2759"/>
<evidence type="ECO:0000256" key="1">
    <source>
        <dbReference type="ARBA" id="ARBA00008848"/>
    </source>
</evidence>
<dbReference type="VEuPathDB" id="FungiDB:C7M61_004812"/>
<evidence type="ECO:0000313" key="3">
    <source>
        <dbReference type="EMBL" id="PSK35148.1"/>
    </source>
</evidence>
<dbReference type="Pfam" id="PF07986">
    <property type="entry name" value="TBCC"/>
    <property type="match status" value="1"/>
</dbReference>
<comment type="caution">
    <text evidence="3">The sequence shown here is derived from an EMBL/GenBank/DDBJ whole genome shotgun (WGS) entry which is preliminary data.</text>
</comment>
<dbReference type="PROSITE" id="PS51329">
    <property type="entry name" value="C_CAP_COFACTOR_C"/>
    <property type="match status" value="1"/>
</dbReference>
<organism evidence="3 4">
    <name type="scientific">Candidozyma pseudohaemuli</name>
    <dbReference type="NCBI Taxonomy" id="418784"/>
    <lineage>
        <taxon>Eukaryota</taxon>
        <taxon>Fungi</taxon>
        <taxon>Dikarya</taxon>
        <taxon>Ascomycota</taxon>
        <taxon>Saccharomycotina</taxon>
        <taxon>Pichiomycetes</taxon>
        <taxon>Metschnikowiaceae</taxon>
        <taxon>Candidozyma</taxon>
    </lineage>
</organism>
<keyword evidence="4" id="KW-1185">Reference proteome</keyword>
<dbReference type="STRING" id="418784.A0A2P7YGQ5"/>